<evidence type="ECO:0000313" key="3">
    <source>
        <dbReference type="Proteomes" id="UP001457282"/>
    </source>
</evidence>
<gene>
    <name evidence="2" type="ORF">M0R45_034999</name>
</gene>
<name>A0AAW1VVI0_RUBAR</name>
<dbReference type="InterPro" id="IPR004158">
    <property type="entry name" value="DUF247_pln"/>
</dbReference>
<dbReference type="PANTHER" id="PTHR31170">
    <property type="entry name" value="BNAC04G53230D PROTEIN"/>
    <property type="match status" value="1"/>
</dbReference>
<comment type="caution">
    <text evidence="2">The sequence shown here is derived from an EMBL/GenBank/DDBJ whole genome shotgun (WGS) entry which is preliminary data.</text>
</comment>
<dbReference type="AlphaFoldDB" id="A0AAW1VVI0"/>
<keyword evidence="1" id="KW-0472">Membrane</keyword>
<evidence type="ECO:0000313" key="2">
    <source>
        <dbReference type="EMBL" id="KAK9911076.1"/>
    </source>
</evidence>
<dbReference type="PANTHER" id="PTHR31170:SF9">
    <property type="entry name" value="PROTEIN, PUTATIVE (DUF247)-RELATED"/>
    <property type="match status" value="1"/>
</dbReference>
<keyword evidence="1" id="KW-0812">Transmembrane</keyword>
<dbReference type="EMBL" id="JBEDUW010000007">
    <property type="protein sequence ID" value="KAK9911076.1"/>
    <property type="molecule type" value="Genomic_DNA"/>
</dbReference>
<dbReference type="Pfam" id="PF03140">
    <property type="entry name" value="DUF247"/>
    <property type="match status" value="1"/>
</dbReference>
<sequence length="356" mass="41059">MEDHKEAYFQKFCERPWKRKGEITPDQKKVELRQFINGCKEDIIRCYAVDACFIIELFLMNFENENHEKDYILSSPWLKEAVELELILFENQLPYSLLQDLFNYAFPAASSSSNPRKECSTDDHAIDIYKAKSVIKFLELTCQFFKDYSMGKWRNDVGSDSANTPIKSRYTIRKLTAAGVNFVPASERAAGFIVKSNFGSPNSKSTSRFRNMYLELAKLCIKDDTECIIRNVMALEQFLYPNEAYVCNYFLLMEKLVDTVEDVDFLVGKQIIVNMVGSSQAVANVINTLCDHIMEEKSCYTNICKELNDHYEISWNRHVVTLKRVYFKDLWTGSSTVLGLVVLAFSIIGSIQSFKK</sequence>
<dbReference type="Proteomes" id="UP001457282">
    <property type="component" value="Unassembled WGS sequence"/>
</dbReference>
<organism evidence="2 3">
    <name type="scientific">Rubus argutus</name>
    <name type="common">Southern blackberry</name>
    <dbReference type="NCBI Taxonomy" id="59490"/>
    <lineage>
        <taxon>Eukaryota</taxon>
        <taxon>Viridiplantae</taxon>
        <taxon>Streptophyta</taxon>
        <taxon>Embryophyta</taxon>
        <taxon>Tracheophyta</taxon>
        <taxon>Spermatophyta</taxon>
        <taxon>Magnoliopsida</taxon>
        <taxon>eudicotyledons</taxon>
        <taxon>Gunneridae</taxon>
        <taxon>Pentapetalae</taxon>
        <taxon>rosids</taxon>
        <taxon>fabids</taxon>
        <taxon>Rosales</taxon>
        <taxon>Rosaceae</taxon>
        <taxon>Rosoideae</taxon>
        <taxon>Rosoideae incertae sedis</taxon>
        <taxon>Rubus</taxon>
    </lineage>
</organism>
<reference evidence="2 3" key="1">
    <citation type="journal article" date="2023" name="G3 (Bethesda)">
        <title>A chromosome-length genome assembly and annotation of blackberry (Rubus argutus, cv. 'Hillquist').</title>
        <authorList>
            <person name="Bruna T."/>
            <person name="Aryal R."/>
            <person name="Dudchenko O."/>
            <person name="Sargent D.J."/>
            <person name="Mead D."/>
            <person name="Buti M."/>
            <person name="Cavallini A."/>
            <person name="Hytonen T."/>
            <person name="Andres J."/>
            <person name="Pham M."/>
            <person name="Weisz D."/>
            <person name="Mascagni F."/>
            <person name="Usai G."/>
            <person name="Natali L."/>
            <person name="Bassil N."/>
            <person name="Fernandez G.E."/>
            <person name="Lomsadze A."/>
            <person name="Armour M."/>
            <person name="Olukolu B."/>
            <person name="Poorten T."/>
            <person name="Britton C."/>
            <person name="Davik J."/>
            <person name="Ashrafi H."/>
            <person name="Aiden E.L."/>
            <person name="Borodovsky M."/>
            <person name="Worthington M."/>
        </authorList>
    </citation>
    <scope>NUCLEOTIDE SEQUENCE [LARGE SCALE GENOMIC DNA]</scope>
    <source>
        <strain evidence="2">PI 553951</strain>
    </source>
</reference>
<proteinExistence type="predicted"/>
<keyword evidence="1" id="KW-1133">Transmembrane helix</keyword>
<evidence type="ECO:0000256" key="1">
    <source>
        <dbReference type="SAM" id="Phobius"/>
    </source>
</evidence>
<accession>A0AAW1VVI0</accession>
<protein>
    <submittedName>
        <fullName evidence="2">Uncharacterized protein</fullName>
    </submittedName>
</protein>
<feature type="transmembrane region" description="Helical" evidence="1">
    <location>
        <begin position="330"/>
        <end position="351"/>
    </location>
</feature>
<keyword evidence="3" id="KW-1185">Reference proteome</keyword>